<comment type="caution">
    <text evidence="2">The sequence shown here is derived from an EMBL/GenBank/DDBJ whole genome shotgun (WGS) entry which is preliminary data.</text>
</comment>
<name>A0A428YUQ1_KIBAR</name>
<dbReference type="Proteomes" id="UP000287547">
    <property type="component" value="Unassembled WGS sequence"/>
</dbReference>
<reference evidence="2 3" key="1">
    <citation type="submission" date="2018-05" db="EMBL/GenBank/DDBJ databases">
        <title>Evolution of GPA BGCs.</title>
        <authorList>
            <person name="Waglechner N."/>
            <person name="Wright G.D."/>
        </authorList>
    </citation>
    <scope>NUCLEOTIDE SEQUENCE [LARGE SCALE GENOMIC DNA]</scope>
    <source>
        <strain evidence="2 3">A82846</strain>
    </source>
</reference>
<evidence type="ECO:0000313" key="3">
    <source>
        <dbReference type="Proteomes" id="UP000287547"/>
    </source>
</evidence>
<proteinExistence type="predicted"/>
<gene>
    <name evidence="2" type="ORF">DMH04_41295</name>
</gene>
<organism evidence="2 3">
    <name type="scientific">Kibdelosporangium aridum</name>
    <dbReference type="NCBI Taxonomy" id="2030"/>
    <lineage>
        <taxon>Bacteria</taxon>
        <taxon>Bacillati</taxon>
        <taxon>Actinomycetota</taxon>
        <taxon>Actinomycetes</taxon>
        <taxon>Pseudonocardiales</taxon>
        <taxon>Pseudonocardiaceae</taxon>
        <taxon>Kibdelosporangium</taxon>
    </lineage>
</organism>
<evidence type="ECO:0000313" key="2">
    <source>
        <dbReference type="EMBL" id="RSM73450.1"/>
    </source>
</evidence>
<accession>A0A428YUQ1</accession>
<feature type="region of interest" description="Disordered" evidence="1">
    <location>
        <begin position="119"/>
        <end position="141"/>
    </location>
</feature>
<dbReference type="AlphaFoldDB" id="A0A428YUQ1"/>
<dbReference type="RefSeq" id="WP_037253809.1">
    <property type="nucleotide sequence ID" value="NZ_QHKI01000056.1"/>
</dbReference>
<sequence length="158" mass="17491">MGCVHRGTARRRTGGILGLLRLLDDKEIREAIEYDLLTIGIDLGDLYTSQLTIRRFRVLITGLPGSSRFHAVVRRRLEKEGVQATPIEQLPGDHWSTTDHLVATVADKIEALMWMQADPQSRGSEPNWLPRPGQAARKPKGAKAWFAALGIGDAPTET</sequence>
<protein>
    <submittedName>
        <fullName evidence="2">Uncharacterized protein</fullName>
    </submittedName>
</protein>
<dbReference type="EMBL" id="QHKI01000056">
    <property type="protein sequence ID" value="RSM73450.1"/>
    <property type="molecule type" value="Genomic_DNA"/>
</dbReference>
<evidence type="ECO:0000256" key="1">
    <source>
        <dbReference type="SAM" id="MobiDB-lite"/>
    </source>
</evidence>